<evidence type="ECO:0000313" key="3">
    <source>
        <dbReference type="EMBL" id="CAK3956099.1"/>
    </source>
</evidence>
<feature type="coiled-coil region" evidence="1">
    <location>
        <begin position="98"/>
        <end position="167"/>
    </location>
</feature>
<keyword evidence="1" id="KW-0175">Coiled coil</keyword>
<dbReference type="Proteomes" id="UP001296104">
    <property type="component" value="Unassembled WGS sequence"/>
</dbReference>
<proteinExistence type="predicted"/>
<evidence type="ECO:0000256" key="1">
    <source>
        <dbReference type="SAM" id="Coils"/>
    </source>
</evidence>
<reference evidence="3" key="1">
    <citation type="submission" date="2023-11" db="EMBL/GenBank/DDBJ databases">
        <authorList>
            <person name="Alioto T."/>
            <person name="Alioto T."/>
            <person name="Gomez Garrido J."/>
        </authorList>
    </citation>
    <scope>NUCLEOTIDE SEQUENCE</scope>
</reference>
<protein>
    <submittedName>
        <fullName evidence="3">Uncharacterized protein</fullName>
    </submittedName>
</protein>
<dbReference type="AlphaFoldDB" id="A0AAI9E9L9"/>
<evidence type="ECO:0000256" key="2">
    <source>
        <dbReference type="SAM" id="MobiDB-lite"/>
    </source>
</evidence>
<feature type="region of interest" description="Disordered" evidence="2">
    <location>
        <begin position="201"/>
        <end position="226"/>
    </location>
</feature>
<comment type="caution">
    <text evidence="3">The sequence shown here is derived from an EMBL/GenBank/DDBJ whole genome shotgun (WGS) entry which is preliminary data.</text>
</comment>
<evidence type="ECO:0000313" key="4">
    <source>
        <dbReference type="Proteomes" id="UP001296104"/>
    </source>
</evidence>
<sequence length="459" mass="52989">MKGALRLAKKGLRKCLKLRARFCEDRRRDGDHTRKGSAIEPTDPPLSARNEGSYAAEPSKIIRLQSDSREYMAIVPNAEFLAEMRTAVLEHRKMTSVEEDFNEELEGWKAGYDQLELQIAEVAWQIAEAEAKTQQESQEEKFGGEAIDLMREEMQKLHRERQAVLDRRDASRTKMHAQYEDLRRKQFLFFHLLEELLVEDPNEAARQSDPSNSKLAPATPHALHGPEGEAQQFEDIGPTEQLHQSEDKKVKELFHLINGLARCVEQAEYDLDHRHETFARLQEERKRKAEFGDPVQSLPEFELFQVTETQRLTRALIDAEAQYQDAKQAAIDAGIQPPGSEIESGFVSDIDDGYRESEEREISETVDKARVYRWRVDTNASVDHRPREHPYDLASTELEFRAANISFHPRDWRPREVEMWESASMLAQGPARRRIDKWRDVVRSSSGLSRLRSIVASQE</sequence>
<dbReference type="EMBL" id="CAVMBE010000016">
    <property type="protein sequence ID" value="CAK3956099.1"/>
    <property type="molecule type" value="Genomic_DNA"/>
</dbReference>
<gene>
    <name evidence="3" type="ORF">LECACI_7A003351</name>
</gene>
<keyword evidence="4" id="KW-1185">Reference proteome</keyword>
<organism evidence="3 4">
    <name type="scientific">Lecanosticta acicola</name>
    <dbReference type="NCBI Taxonomy" id="111012"/>
    <lineage>
        <taxon>Eukaryota</taxon>
        <taxon>Fungi</taxon>
        <taxon>Dikarya</taxon>
        <taxon>Ascomycota</taxon>
        <taxon>Pezizomycotina</taxon>
        <taxon>Dothideomycetes</taxon>
        <taxon>Dothideomycetidae</taxon>
        <taxon>Mycosphaerellales</taxon>
        <taxon>Mycosphaerellaceae</taxon>
        <taxon>Lecanosticta</taxon>
    </lineage>
</organism>
<feature type="region of interest" description="Disordered" evidence="2">
    <location>
        <begin position="27"/>
        <end position="54"/>
    </location>
</feature>
<accession>A0AAI9E9L9</accession>
<name>A0AAI9E9L9_9PEZI</name>